<protein>
    <submittedName>
        <fullName evidence="2">Uncharacterized protein</fullName>
    </submittedName>
</protein>
<dbReference type="AlphaFoldDB" id="A0A502HVY2"/>
<feature type="transmembrane region" description="Helical" evidence="1">
    <location>
        <begin position="94"/>
        <end position="112"/>
    </location>
</feature>
<feature type="transmembrane region" description="Helical" evidence="1">
    <location>
        <begin position="118"/>
        <end position="135"/>
    </location>
</feature>
<keyword evidence="1" id="KW-1133">Transmembrane helix</keyword>
<dbReference type="EMBL" id="RCZE01000004">
    <property type="protein sequence ID" value="TPG78979.1"/>
    <property type="molecule type" value="Genomic_DNA"/>
</dbReference>
<keyword evidence="1" id="KW-0812">Transmembrane</keyword>
<proteinExistence type="predicted"/>
<sequence length="137" mass="14924">MALIECYECKQSISSTAPACIHCGAPTATVQAATSTAAPVQAPISFGRLPEDEKVARVTPAAFGRKRRTQVETDVSAPTPAPTPTLNGTRPVELWLKLMIFFLPPFFVWFLLRRGHSVGQRLLGFGWLGLMILLSKV</sequence>
<comment type="caution">
    <text evidence="2">The sequence shown here is derived from an EMBL/GenBank/DDBJ whole genome shotgun (WGS) entry which is preliminary data.</text>
</comment>
<reference evidence="2 3" key="1">
    <citation type="journal article" date="2019" name="Environ. Microbiol.">
        <title>Species interactions and distinct microbial communities in high Arctic permafrost affected cryosols are associated with the CH4 and CO2 gas fluxes.</title>
        <authorList>
            <person name="Altshuler I."/>
            <person name="Hamel J."/>
            <person name="Turney S."/>
            <person name="Magnuson E."/>
            <person name="Levesque R."/>
            <person name="Greer C."/>
            <person name="Whyte L.G."/>
        </authorList>
    </citation>
    <scope>NUCLEOTIDE SEQUENCE [LARGE SCALE GENOMIC DNA]</scope>
    <source>
        <strain evidence="2 3">E3</strain>
    </source>
</reference>
<accession>A0A502HVY2</accession>
<dbReference type="RefSeq" id="WP_140667398.1">
    <property type="nucleotide sequence ID" value="NZ_RCZE01000004.1"/>
</dbReference>
<name>A0A502HVY2_9PSED</name>
<evidence type="ECO:0000313" key="3">
    <source>
        <dbReference type="Proteomes" id="UP000317933"/>
    </source>
</evidence>
<gene>
    <name evidence="2" type="ORF">EAH78_09965</name>
</gene>
<dbReference type="Proteomes" id="UP000317933">
    <property type="component" value="Unassembled WGS sequence"/>
</dbReference>
<keyword evidence="1" id="KW-0472">Membrane</keyword>
<evidence type="ECO:0000313" key="2">
    <source>
        <dbReference type="EMBL" id="TPG78979.1"/>
    </source>
</evidence>
<organism evidence="2 3">
    <name type="scientific">Pseudomonas arsenicoxydans</name>
    <dbReference type="NCBI Taxonomy" id="702115"/>
    <lineage>
        <taxon>Bacteria</taxon>
        <taxon>Pseudomonadati</taxon>
        <taxon>Pseudomonadota</taxon>
        <taxon>Gammaproteobacteria</taxon>
        <taxon>Pseudomonadales</taxon>
        <taxon>Pseudomonadaceae</taxon>
        <taxon>Pseudomonas</taxon>
    </lineage>
</organism>
<evidence type="ECO:0000256" key="1">
    <source>
        <dbReference type="SAM" id="Phobius"/>
    </source>
</evidence>